<dbReference type="PhylomeDB" id="R7Q761"/>
<gene>
    <name evidence="10" type="ORF">CHC_T00002991001</name>
</gene>
<evidence type="ECO:0000313" key="10">
    <source>
        <dbReference type="EMBL" id="CDF34367.1"/>
    </source>
</evidence>
<evidence type="ECO:0000256" key="5">
    <source>
        <dbReference type="PROSITE-ProRule" id="PRU00552"/>
    </source>
</evidence>
<dbReference type="GO" id="GO:0005524">
    <property type="term" value="F:ATP binding"/>
    <property type="evidence" value="ECO:0007669"/>
    <property type="project" value="UniProtKB-KW"/>
</dbReference>
<dbReference type="Gene3D" id="3.40.50.300">
    <property type="entry name" value="P-loop containing nucleotide triphosphate hydrolases"/>
    <property type="match status" value="2"/>
</dbReference>
<keyword evidence="4" id="KW-0067">ATP-binding</keyword>
<evidence type="ECO:0000256" key="3">
    <source>
        <dbReference type="ARBA" id="ARBA00022806"/>
    </source>
</evidence>
<evidence type="ECO:0000259" key="8">
    <source>
        <dbReference type="PROSITE" id="PS51194"/>
    </source>
</evidence>
<dbReference type="SMART" id="SM00487">
    <property type="entry name" value="DEXDc"/>
    <property type="match status" value="1"/>
</dbReference>
<proteinExistence type="predicted"/>
<dbReference type="GO" id="GO:0016787">
    <property type="term" value="F:hydrolase activity"/>
    <property type="evidence" value="ECO:0007669"/>
    <property type="project" value="UniProtKB-KW"/>
</dbReference>
<evidence type="ECO:0000256" key="4">
    <source>
        <dbReference type="ARBA" id="ARBA00022840"/>
    </source>
</evidence>
<feature type="compositionally biased region" description="Polar residues" evidence="6">
    <location>
        <begin position="518"/>
        <end position="527"/>
    </location>
</feature>
<feature type="domain" description="Helicase C-terminal" evidence="8">
    <location>
        <begin position="294"/>
        <end position="447"/>
    </location>
</feature>
<reference evidence="11" key="1">
    <citation type="journal article" date="2013" name="Proc. Natl. Acad. Sci. U.S.A.">
        <title>Genome structure and metabolic features in the red seaweed Chondrus crispus shed light on evolution of the Archaeplastida.</title>
        <authorList>
            <person name="Collen J."/>
            <person name="Porcel B."/>
            <person name="Carre W."/>
            <person name="Ball S.G."/>
            <person name="Chaparro C."/>
            <person name="Tonon T."/>
            <person name="Barbeyron T."/>
            <person name="Michel G."/>
            <person name="Noel B."/>
            <person name="Valentin K."/>
            <person name="Elias M."/>
            <person name="Artiguenave F."/>
            <person name="Arun A."/>
            <person name="Aury J.M."/>
            <person name="Barbosa-Neto J.F."/>
            <person name="Bothwell J.H."/>
            <person name="Bouget F.Y."/>
            <person name="Brillet L."/>
            <person name="Cabello-Hurtado F."/>
            <person name="Capella-Gutierrez S."/>
            <person name="Charrier B."/>
            <person name="Cladiere L."/>
            <person name="Cock J.M."/>
            <person name="Coelho S.M."/>
            <person name="Colleoni C."/>
            <person name="Czjzek M."/>
            <person name="Da Silva C."/>
            <person name="Delage L."/>
            <person name="Denoeud F."/>
            <person name="Deschamps P."/>
            <person name="Dittami S.M."/>
            <person name="Gabaldon T."/>
            <person name="Gachon C.M."/>
            <person name="Groisillier A."/>
            <person name="Herve C."/>
            <person name="Jabbari K."/>
            <person name="Katinka M."/>
            <person name="Kloareg B."/>
            <person name="Kowalczyk N."/>
            <person name="Labadie K."/>
            <person name="Leblanc C."/>
            <person name="Lopez P.J."/>
            <person name="McLachlan D.H."/>
            <person name="Meslet-Cladiere L."/>
            <person name="Moustafa A."/>
            <person name="Nehr Z."/>
            <person name="Nyvall Collen P."/>
            <person name="Panaud O."/>
            <person name="Partensky F."/>
            <person name="Poulain J."/>
            <person name="Rensing S.A."/>
            <person name="Rousvoal S."/>
            <person name="Samson G."/>
            <person name="Symeonidi A."/>
            <person name="Weissenbach J."/>
            <person name="Zambounis A."/>
            <person name="Wincker P."/>
            <person name="Boyen C."/>
        </authorList>
    </citation>
    <scope>NUCLEOTIDE SEQUENCE [LARGE SCALE GENOMIC DNA]</scope>
    <source>
        <strain evidence="11">cv. Stackhouse</strain>
    </source>
</reference>
<evidence type="ECO:0000259" key="7">
    <source>
        <dbReference type="PROSITE" id="PS51192"/>
    </source>
</evidence>
<dbReference type="SMART" id="SM00490">
    <property type="entry name" value="HELICc"/>
    <property type="match status" value="1"/>
</dbReference>
<dbReference type="Proteomes" id="UP000012073">
    <property type="component" value="Unassembled WGS sequence"/>
</dbReference>
<feature type="compositionally biased region" description="Basic residues" evidence="6">
    <location>
        <begin position="504"/>
        <end position="514"/>
    </location>
</feature>
<dbReference type="OrthoDB" id="10256233at2759"/>
<dbReference type="InterPro" id="IPR027417">
    <property type="entry name" value="P-loop_NTPase"/>
</dbReference>
<feature type="compositionally biased region" description="Basic residues" evidence="6">
    <location>
        <begin position="533"/>
        <end position="542"/>
    </location>
</feature>
<dbReference type="AlphaFoldDB" id="R7Q761"/>
<organism evidence="10 11">
    <name type="scientific">Chondrus crispus</name>
    <name type="common">Carrageen Irish moss</name>
    <name type="synonym">Polymorpha crispa</name>
    <dbReference type="NCBI Taxonomy" id="2769"/>
    <lineage>
        <taxon>Eukaryota</taxon>
        <taxon>Rhodophyta</taxon>
        <taxon>Florideophyceae</taxon>
        <taxon>Rhodymeniophycidae</taxon>
        <taxon>Gigartinales</taxon>
        <taxon>Gigartinaceae</taxon>
        <taxon>Chondrus</taxon>
    </lineage>
</organism>
<evidence type="ECO:0000256" key="2">
    <source>
        <dbReference type="ARBA" id="ARBA00022801"/>
    </source>
</evidence>
<dbReference type="PROSITE" id="PS51192">
    <property type="entry name" value="HELICASE_ATP_BIND_1"/>
    <property type="match status" value="1"/>
</dbReference>
<feature type="short sequence motif" description="Q motif" evidence="5">
    <location>
        <begin position="40"/>
        <end position="68"/>
    </location>
</feature>
<keyword evidence="3" id="KW-0347">Helicase</keyword>
<dbReference type="CDD" id="cd00268">
    <property type="entry name" value="DEADc"/>
    <property type="match status" value="1"/>
</dbReference>
<dbReference type="InterPro" id="IPR044742">
    <property type="entry name" value="DEAD/DEAH_RhlB"/>
</dbReference>
<name>R7Q761_CHOCR</name>
<dbReference type="EMBL" id="HG001688">
    <property type="protein sequence ID" value="CDF34367.1"/>
    <property type="molecule type" value="Genomic_DNA"/>
</dbReference>
<dbReference type="PROSITE" id="PS51195">
    <property type="entry name" value="Q_MOTIF"/>
    <property type="match status" value="1"/>
</dbReference>
<keyword evidence="11" id="KW-1185">Reference proteome</keyword>
<dbReference type="GO" id="GO:0003676">
    <property type="term" value="F:nucleic acid binding"/>
    <property type="evidence" value="ECO:0007669"/>
    <property type="project" value="InterPro"/>
</dbReference>
<dbReference type="InterPro" id="IPR011545">
    <property type="entry name" value="DEAD/DEAH_box_helicase_dom"/>
</dbReference>
<protein>
    <recommendedName>
        <fullName evidence="12">P-loop containing nucleoside triphosphate hydrolase protein</fullName>
    </recommendedName>
</protein>
<dbReference type="GeneID" id="17321912"/>
<feature type="domain" description="Helicase ATP-binding" evidence="7">
    <location>
        <begin position="71"/>
        <end position="262"/>
    </location>
</feature>
<accession>R7Q761</accession>
<dbReference type="SUPFAM" id="SSF52540">
    <property type="entry name" value="P-loop containing nucleoside triphosphate hydrolases"/>
    <property type="match status" value="2"/>
</dbReference>
<dbReference type="PANTHER" id="PTHR47960">
    <property type="entry name" value="DEAD-BOX ATP-DEPENDENT RNA HELICASE 50"/>
    <property type="match status" value="1"/>
</dbReference>
<dbReference type="InterPro" id="IPR001650">
    <property type="entry name" value="Helicase_C-like"/>
</dbReference>
<feature type="domain" description="DEAD-box RNA helicase Q" evidence="9">
    <location>
        <begin position="40"/>
        <end position="68"/>
    </location>
</feature>
<keyword evidence="2" id="KW-0378">Hydrolase</keyword>
<evidence type="ECO:0000259" key="9">
    <source>
        <dbReference type="PROSITE" id="PS51195"/>
    </source>
</evidence>
<keyword evidence="1" id="KW-0547">Nucleotide-binding</keyword>
<dbReference type="Pfam" id="PF00271">
    <property type="entry name" value="Helicase_C"/>
    <property type="match status" value="1"/>
</dbReference>
<evidence type="ECO:0000256" key="6">
    <source>
        <dbReference type="SAM" id="MobiDB-lite"/>
    </source>
</evidence>
<sequence>MPARPHLLGRAARFFCTTVHPTALPRRRARTPLSALAPKTTFASHGLHPSITSALSSANIHTPTSIQLLSLPPLLSRKHVLLAAETGAGKTLAYLAPLLSHLKRAEQAPQTTAGSIQVAPPCMRPTVLVLVPTRELAVQVLRVAKTLAHVAKFRARAAMGGSQRVALKRALREAPVDVLVGTPGAVNNLIDQKLIYLSKVQAVVVDEADALLAEKGGFADQTLPIVDSLGKKEDVQFVYAGATVPGSVREEIEKRHDGLEVVKGKRFHKALGPADLKTTFIRVDGGEEAKLAKAVEIAGRVLRQKGGADRLLVFCDERERRERLVDLLREHVGENVVHLCGRNDYQDRERDWDSFLGTKTNGEQTRVAVCAKSFGRGLDHHGIGTVLLVDVPWTGSEYLHRVGRIRGSGKAFVLVGNREQAVAEALFLGHVKGESLDSIQPRSAWKGYTTAGKDRITTEPMVNFARRKGQARWVDERPHAIGSARDAESGPNFRRNNGNEAAHSARRGFLRRDRRVNGATSSETWSRQEPAKSRVRGGHKRGGRFEAEKRRRVIIADNW</sequence>
<evidence type="ECO:0000313" key="11">
    <source>
        <dbReference type="Proteomes" id="UP000012073"/>
    </source>
</evidence>
<dbReference type="RefSeq" id="XP_005714186.1">
    <property type="nucleotide sequence ID" value="XM_005714129.1"/>
</dbReference>
<dbReference type="KEGG" id="ccp:CHC_T00002991001"/>
<dbReference type="GO" id="GO:0003724">
    <property type="term" value="F:RNA helicase activity"/>
    <property type="evidence" value="ECO:0007669"/>
    <property type="project" value="InterPro"/>
</dbReference>
<dbReference type="InterPro" id="IPR014001">
    <property type="entry name" value="Helicase_ATP-bd"/>
</dbReference>
<evidence type="ECO:0000256" key="1">
    <source>
        <dbReference type="ARBA" id="ARBA00022741"/>
    </source>
</evidence>
<dbReference type="InterPro" id="IPR014014">
    <property type="entry name" value="RNA_helicase_DEAD_Q_motif"/>
</dbReference>
<dbReference type="PROSITE" id="PS51194">
    <property type="entry name" value="HELICASE_CTER"/>
    <property type="match status" value="1"/>
</dbReference>
<feature type="region of interest" description="Disordered" evidence="6">
    <location>
        <begin position="483"/>
        <end position="545"/>
    </location>
</feature>
<dbReference type="STRING" id="2769.R7Q761"/>
<evidence type="ECO:0008006" key="12">
    <source>
        <dbReference type="Google" id="ProtNLM"/>
    </source>
</evidence>
<dbReference type="Gramene" id="CDF34367">
    <property type="protein sequence ID" value="CDF34367"/>
    <property type="gene ID" value="CHC_T00002991001"/>
</dbReference>
<dbReference type="Pfam" id="PF00270">
    <property type="entry name" value="DEAD"/>
    <property type="match status" value="1"/>
</dbReference>